<reference evidence="2 3" key="1">
    <citation type="journal article" date="2014" name="Agronomy (Basel)">
        <title>A Draft Genome Sequence for Ensete ventricosum, the Drought-Tolerant Tree Against Hunger.</title>
        <authorList>
            <person name="Harrison J."/>
            <person name="Moore K.A."/>
            <person name="Paszkiewicz K."/>
            <person name="Jones T."/>
            <person name="Grant M."/>
            <person name="Ambacheew D."/>
            <person name="Muzemil S."/>
            <person name="Studholme D.J."/>
        </authorList>
    </citation>
    <scope>NUCLEOTIDE SEQUENCE [LARGE SCALE GENOMIC DNA]</scope>
</reference>
<dbReference type="AlphaFoldDB" id="A0A427AWC0"/>
<protein>
    <submittedName>
        <fullName evidence="2">Uncharacterized protein</fullName>
    </submittedName>
</protein>
<evidence type="ECO:0000313" key="3">
    <source>
        <dbReference type="Proteomes" id="UP000287651"/>
    </source>
</evidence>
<evidence type="ECO:0000313" key="2">
    <source>
        <dbReference type="EMBL" id="RRT80416.1"/>
    </source>
</evidence>
<evidence type="ECO:0000256" key="1">
    <source>
        <dbReference type="SAM" id="MobiDB-lite"/>
    </source>
</evidence>
<comment type="caution">
    <text evidence="2">The sequence shown here is derived from an EMBL/GenBank/DDBJ whole genome shotgun (WGS) entry which is preliminary data.</text>
</comment>
<dbReference type="EMBL" id="AMZH03001147">
    <property type="protein sequence ID" value="RRT80416.1"/>
    <property type="molecule type" value="Genomic_DNA"/>
</dbReference>
<feature type="compositionally biased region" description="Polar residues" evidence="1">
    <location>
        <begin position="43"/>
        <end position="53"/>
    </location>
</feature>
<proteinExistence type="predicted"/>
<sequence length="153" mass="16533">MDFLYTRVRRCASTFHFSRRLRFSRSLIPEASSSKHSTHRVGKTTSGGKTVSSDVVPGASSDSYGVVPGSQAVGMTSDDRRHFKISGGGAISRSQAVGTVSDERHRFEISGGDDVSRSRATNTTLGGQCRPEISGDGYTSRCRGVWGELTWLI</sequence>
<organism evidence="2 3">
    <name type="scientific">Ensete ventricosum</name>
    <name type="common">Abyssinian banana</name>
    <name type="synonym">Musa ensete</name>
    <dbReference type="NCBI Taxonomy" id="4639"/>
    <lineage>
        <taxon>Eukaryota</taxon>
        <taxon>Viridiplantae</taxon>
        <taxon>Streptophyta</taxon>
        <taxon>Embryophyta</taxon>
        <taxon>Tracheophyta</taxon>
        <taxon>Spermatophyta</taxon>
        <taxon>Magnoliopsida</taxon>
        <taxon>Liliopsida</taxon>
        <taxon>Zingiberales</taxon>
        <taxon>Musaceae</taxon>
        <taxon>Ensete</taxon>
    </lineage>
</organism>
<name>A0A427AWC0_ENSVE</name>
<accession>A0A427AWC0</accession>
<gene>
    <name evidence="2" type="ORF">B296_00000646</name>
</gene>
<feature type="region of interest" description="Disordered" evidence="1">
    <location>
        <begin position="30"/>
        <end position="78"/>
    </location>
</feature>
<dbReference type="Proteomes" id="UP000287651">
    <property type="component" value="Unassembled WGS sequence"/>
</dbReference>